<dbReference type="EMBL" id="JAHLQK010000002">
    <property type="protein sequence ID" value="MBU5676160.1"/>
    <property type="molecule type" value="Genomic_DNA"/>
</dbReference>
<feature type="transmembrane region" description="Helical" evidence="1">
    <location>
        <begin position="175"/>
        <end position="197"/>
    </location>
</feature>
<keyword evidence="1" id="KW-0472">Membrane</keyword>
<feature type="transmembrane region" description="Helical" evidence="1">
    <location>
        <begin position="7"/>
        <end position="34"/>
    </location>
</feature>
<dbReference type="PANTHER" id="PTHR30354">
    <property type="entry name" value="GNT FAMILY GLUCONATE TRANSPORTER"/>
    <property type="match status" value="1"/>
</dbReference>
<comment type="caution">
    <text evidence="2">The sequence shown here is derived from an EMBL/GenBank/DDBJ whole genome shotgun (WGS) entry which is preliminary data.</text>
</comment>
<feature type="transmembrane region" description="Helical" evidence="1">
    <location>
        <begin position="137"/>
        <end position="154"/>
    </location>
</feature>
<feature type="transmembrane region" description="Helical" evidence="1">
    <location>
        <begin position="414"/>
        <end position="437"/>
    </location>
</feature>
<keyword evidence="1" id="KW-0812">Transmembrane</keyword>
<organism evidence="2 3">
    <name type="scientific">Alkaliphilus flagellatus</name>
    <dbReference type="NCBI Taxonomy" id="2841507"/>
    <lineage>
        <taxon>Bacteria</taxon>
        <taxon>Bacillati</taxon>
        <taxon>Bacillota</taxon>
        <taxon>Clostridia</taxon>
        <taxon>Peptostreptococcales</taxon>
        <taxon>Natronincolaceae</taxon>
        <taxon>Alkaliphilus</taxon>
    </lineage>
</organism>
<reference evidence="2 3" key="1">
    <citation type="submission" date="2021-06" db="EMBL/GenBank/DDBJ databases">
        <authorList>
            <person name="Sun Q."/>
            <person name="Li D."/>
        </authorList>
    </citation>
    <scope>NUCLEOTIDE SEQUENCE [LARGE SCALE GENOMIC DNA]</scope>
    <source>
        <strain evidence="2 3">MSJ-5</strain>
    </source>
</reference>
<proteinExistence type="predicted"/>
<dbReference type="RefSeq" id="WP_216415664.1">
    <property type="nucleotide sequence ID" value="NZ_JAHLQK010000002.1"/>
</dbReference>
<evidence type="ECO:0000313" key="2">
    <source>
        <dbReference type="EMBL" id="MBU5676160.1"/>
    </source>
</evidence>
<dbReference type="Pfam" id="PF02447">
    <property type="entry name" value="GntP_permease"/>
    <property type="match status" value="1"/>
</dbReference>
<gene>
    <name evidence="2" type="ORF">KQI88_07000</name>
</gene>
<feature type="transmembrane region" description="Helical" evidence="1">
    <location>
        <begin position="245"/>
        <end position="273"/>
    </location>
</feature>
<sequence length="438" mass="45031">MLGIIIGLALLMILAYKGMSIIWVAPICALVVAFTGGLELLPVYTGSYMEGFVGFTKAWFPVFMLGAIFGKVMDESGAAQSVATWISKVIGTKFAILAVVAACGALTYGGISLFVVVFAVYPIAIALFREANITRKLIPGTIALGAFTFTMTAVPGTPQTQNLIPMKYFGTTPMAAPIMGIVGAIIMCGGGIVWLTYREKKFAAAGEFFTEPAKNNVKVVDEESAATSKELSKDLPNPALSALPLISVILLLNLFGLDIVISLAVGILLAIILNFKRLPKLIDTINGGAAGSVMAIINTSAAVGFGSVVKAVPGFTALTSMLLGIKGNPLISEAVAVNLLAGATGSASGGMGIALEALGTKYAELAVSSGIPLAAFHRVASLASGGLDTLPHNGAVLTLLAATSMTHKDSYLDIFMVACVIPVASVIAAIILASIGLV</sequence>
<dbReference type="InterPro" id="IPR003474">
    <property type="entry name" value="Glcn_transporter"/>
</dbReference>
<dbReference type="Proteomes" id="UP000779508">
    <property type="component" value="Unassembled WGS sequence"/>
</dbReference>
<evidence type="ECO:0000256" key="1">
    <source>
        <dbReference type="SAM" id="Phobius"/>
    </source>
</evidence>
<keyword evidence="3" id="KW-1185">Reference proteome</keyword>
<accession>A0ABS6G0Y8</accession>
<feature type="transmembrane region" description="Helical" evidence="1">
    <location>
        <begin position="94"/>
        <end position="125"/>
    </location>
</feature>
<name>A0ABS6G0Y8_9FIRM</name>
<protein>
    <submittedName>
        <fullName evidence="2">GntP family permease</fullName>
    </submittedName>
</protein>
<feature type="transmembrane region" description="Helical" evidence="1">
    <location>
        <begin position="54"/>
        <end position="73"/>
    </location>
</feature>
<evidence type="ECO:0000313" key="3">
    <source>
        <dbReference type="Proteomes" id="UP000779508"/>
    </source>
</evidence>
<keyword evidence="1" id="KW-1133">Transmembrane helix</keyword>
<dbReference type="PANTHER" id="PTHR30354:SF7">
    <property type="entry name" value="BLL7963 PROTEIN"/>
    <property type="match status" value="1"/>
</dbReference>